<reference evidence="2 3" key="1">
    <citation type="submission" date="2020-08" db="EMBL/GenBank/DDBJ databases">
        <title>Genomic Encyclopedia of Type Strains, Phase IV (KMG-IV): sequencing the most valuable type-strain genomes for metagenomic binning, comparative biology and taxonomic classification.</title>
        <authorList>
            <person name="Goeker M."/>
        </authorList>
    </citation>
    <scope>NUCLEOTIDE SEQUENCE [LARGE SCALE GENOMIC DNA]</scope>
    <source>
        <strain evidence="2 3">DSM 5686</strain>
    </source>
</reference>
<keyword evidence="1" id="KW-0472">Membrane</keyword>
<gene>
    <name evidence="2" type="ORF">GGQ91_004856</name>
</gene>
<dbReference type="Proteomes" id="UP000565455">
    <property type="component" value="Unassembled WGS sequence"/>
</dbReference>
<evidence type="ECO:0000313" key="2">
    <source>
        <dbReference type="EMBL" id="MBA9065439.1"/>
    </source>
</evidence>
<keyword evidence="1" id="KW-1133">Transmembrane helix</keyword>
<dbReference type="GeneID" id="96606467"/>
<comment type="caution">
    <text evidence="2">The sequence shown here is derived from an EMBL/GenBank/DDBJ whole genome shotgun (WGS) entry which is preliminary data.</text>
</comment>
<feature type="transmembrane region" description="Helical" evidence="1">
    <location>
        <begin position="22"/>
        <end position="46"/>
    </location>
</feature>
<proteinExistence type="predicted"/>
<dbReference type="EMBL" id="JACJIM010000008">
    <property type="protein sequence ID" value="MBA9065439.1"/>
    <property type="molecule type" value="Genomic_DNA"/>
</dbReference>
<dbReference type="RefSeq" id="WP_182592980.1">
    <property type="nucleotide sequence ID" value="NZ_JACJIM010000008.1"/>
</dbReference>
<accession>A0ABR6DJF8</accession>
<name>A0ABR6DJF8_9HYPH</name>
<keyword evidence="3" id="KW-1185">Reference proteome</keyword>
<sequence length="72" mass="7178">MGQVGRTTAGTVALDASSGSRAVLGAIGASILGFGKAVLAFPLVALRAIETGLLFLVAKPVGLTITELVLRV</sequence>
<evidence type="ECO:0000256" key="1">
    <source>
        <dbReference type="SAM" id="Phobius"/>
    </source>
</evidence>
<evidence type="ECO:0000313" key="3">
    <source>
        <dbReference type="Proteomes" id="UP000565455"/>
    </source>
</evidence>
<keyword evidence="1" id="KW-0812">Transmembrane</keyword>
<organism evidence="2 3">
    <name type="scientific">Methylobacterium fujisawaense</name>
    <dbReference type="NCBI Taxonomy" id="107400"/>
    <lineage>
        <taxon>Bacteria</taxon>
        <taxon>Pseudomonadati</taxon>
        <taxon>Pseudomonadota</taxon>
        <taxon>Alphaproteobacteria</taxon>
        <taxon>Hyphomicrobiales</taxon>
        <taxon>Methylobacteriaceae</taxon>
        <taxon>Methylobacterium</taxon>
    </lineage>
</organism>
<protein>
    <submittedName>
        <fullName evidence="2">Uncharacterized protein</fullName>
    </submittedName>
</protein>